<evidence type="ECO:0000313" key="1">
    <source>
        <dbReference type="EMBL" id="KAJ0010446.1"/>
    </source>
</evidence>
<name>A0ACC0X6H3_9ROSI</name>
<protein>
    <submittedName>
        <fullName evidence="1">Uncharacterized protein</fullName>
    </submittedName>
</protein>
<reference evidence="2" key="1">
    <citation type="journal article" date="2023" name="G3 (Bethesda)">
        <title>Genome assembly and association tests identify interacting loci associated with vigor, precocity, and sex in interspecific pistachio rootstocks.</title>
        <authorList>
            <person name="Palmer W."/>
            <person name="Jacygrad E."/>
            <person name="Sagayaradj S."/>
            <person name="Cavanaugh K."/>
            <person name="Han R."/>
            <person name="Bertier L."/>
            <person name="Beede B."/>
            <person name="Kafkas S."/>
            <person name="Golino D."/>
            <person name="Preece J."/>
            <person name="Michelmore R."/>
        </authorList>
    </citation>
    <scope>NUCLEOTIDE SEQUENCE [LARGE SCALE GENOMIC DNA]</scope>
</reference>
<comment type="caution">
    <text evidence="1">The sequence shown here is derived from an EMBL/GenBank/DDBJ whole genome shotgun (WGS) entry which is preliminary data.</text>
</comment>
<keyword evidence="2" id="KW-1185">Reference proteome</keyword>
<organism evidence="1 2">
    <name type="scientific">Pistacia integerrima</name>
    <dbReference type="NCBI Taxonomy" id="434235"/>
    <lineage>
        <taxon>Eukaryota</taxon>
        <taxon>Viridiplantae</taxon>
        <taxon>Streptophyta</taxon>
        <taxon>Embryophyta</taxon>
        <taxon>Tracheophyta</taxon>
        <taxon>Spermatophyta</taxon>
        <taxon>Magnoliopsida</taxon>
        <taxon>eudicotyledons</taxon>
        <taxon>Gunneridae</taxon>
        <taxon>Pentapetalae</taxon>
        <taxon>rosids</taxon>
        <taxon>malvids</taxon>
        <taxon>Sapindales</taxon>
        <taxon>Anacardiaceae</taxon>
        <taxon>Pistacia</taxon>
    </lineage>
</organism>
<accession>A0ACC0X6H3</accession>
<evidence type="ECO:0000313" key="2">
    <source>
        <dbReference type="Proteomes" id="UP001163603"/>
    </source>
</evidence>
<gene>
    <name evidence="1" type="ORF">Pint_33142</name>
</gene>
<dbReference type="Proteomes" id="UP001163603">
    <property type="component" value="Chromosome 14"/>
</dbReference>
<proteinExistence type="predicted"/>
<sequence>MRYRIKRRTGWGRWRRNLRQRQKSAQ</sequence>
<dbReference type="EMBL" id="CM047749">
    <property type="protein sequence ID" value="KAJ0010446.1"/>
    <property type="molecule type" value="Genomic_DNA"/>
</dbReference>